<keyword evidence="1" id="KW-0472">Membrane</keyword>
<protein>
    <submittedName>
        <fullName evidence="2">Hypothetical membrane protein</fullName>
    </submittedName>
</protein>
<keyword evidence="3" id="KW-1185">Reference proteome</keyword>
<evidence type="ECO:0000313" key="3">
    <source>
        <dbReference type="Proteomes" id="UP000187822"/>
    </source>
</evidence>
<organism evidence="2 3">
    <name type="scientific">Cuniculiplasma divulgatum</name>
    <dbReference type="NCBI Taxonomy" id="1673428"/>
    <lineage>
        <taxon>Archaea</taxon>
        <taxon>Methanobacteriati</taxon>
        <taxon>Thermoplasmatota</taxon>
        <taxon>Thermoplasmata</taxon>
        <taxon>Thermoplasmatales</taxon>
        <taxon>Cuniculiplasmataceae</taxon>
        <taxon>Cuniculiplasma</taxon>
    </lineage>
</organism>
<reference evidence="3" key="1">
    <citation type="submission" date="2016-06" db="EMBL/GenBank/DDBJ databases">
        <authorList>
            <person name="Toshchakov V.S."/>
        </authorList>
    </citation>
    <scope>NUCLEOTIDE SEQUENCE [LARGE SCALE GENOMIC DNA]</scope>
    <source>
        <strain>PM4 (JCM 30641</strain>
        <strain evidence="3">\VKM B-2940)</strain>
    </source>
</reference>
<keyword evidence="1" id="KW-1133">Transmembrane helix</keyword>
<evidence type="ECO:0000313" key="2">
    <source>
        <dbReference type="EMBL" id="SJK83954.1"/>
    </source>
</evidence>
<accession>A0A1R4A4R4</accession>
<gene>
    <name evidence="2" type="ORF">CPM_0051</name>
</gene>
<name>A0A1R4A4R4_9ARCH</name>
<dbReference type="Proteomes" id="UP000187822">
    <property type="component" value="Chromosome I"/>
</dbReference>
<dbReference type="AlphaFoldDB" id="A0A1R4A4R4"/>
<feature type="transmembrane region" description="Helical" evidence="1">
    <location>
        <begin position="52"/>
        <end position="73"/>
    </location>
</feature>
<keyword evidence="1" id="KW-0812">Transmembrane</keyword>
<proteinExistence type="predicted"/>
<sequence length="82" mass="9690">MSFAYSRNLEILTLHLCASSNNSSWTLKFSFPCMCMHTFKKGLNDTMLNRDLYHFFVGIFPMAVNHTFFVPLFPYKQIYNYS</sequence>
<dbReference type="STRING" id="1673428.CPM_0051"/>
<evidence type="ECO:0000256" key="1">
    <source>
        <dbReference type="SAM" id="Phobius"/>
    </source>
</evidence>
<dbReference type="KEGG" id="cdiv:CPM_0051"/>
<dbReference type="EMBL" id="LT719092">
    <property type="protein sequence ID" value="SJK83954.1"/>
    <property type="molecule type" value="Genomic_DNA"/>
</dbReference>